<sequence length="183" mass="20239">FTLDMKLYDVSQNAQEAAALAELGTFSPAESGCPLLEDMRLSVPMTMMAGEVRSALSNGVPLDVAMDGYTLRVTQAEMSEAGARFALERIYESRDAALADPPDGETFWTYELLSADGAKWVATSFGNLPEAPVELEDGRWAWQYSTRVYYMFCQPETVVLRARRFTGNGYDESANEDVLLTFA</sequence>
<organism evidence="1 2">
    <name type="scientific">Candidatus Ornithocaccomicrobium faecavium</name>
    <dbReference type="NCBI Taxonomy" id="2840890"/>
    <lineage>
        <taxon>Bacteria</taxon>
        <taxon>Bacillati</taxon>
        <taxon>Bacillota</taxon>
        <taxon>Clostridia</taxon>
        <taxon>Candidatus Ornithocaccomicrobium</taxon>
    </lineage>
</organism>
<reference evidence="1" key="2">
    <citation type="journal article" date="2021" name="PeerJ">
        <title>Extensive microbial diversity within the chicken gut microbiome revealed by metagenomics and culture.</title>
        <authorList>
            <person name="Gilroy R."/>
            <person name="Ravi A."/>
            <person name="Getino M."/>
            <person name="Pursley I."/>
            <person name="Horton D.L."/>
            <person name="Alikhan N.F."/>
            <person name="Baker D."/>
            <person name="Gharbi K."/>
            <person name="Hall N."/>
            <person name="Watson M."/>
            <person name="Adriaenssens E.M."/>
            <person name="Foster-Nyarko E."/>
            <person name="Jarju S."/>
            <person name="Secka A."/>
            <person name="Antonio M."/>
            <person name="Oren A."/>
            <person name="Chaudhuri R.R."/>
            <person name="La Ragione R."/>
            <person name="Hildebrand F."/>
            <person name="Pallen M.J."/>
        </authorList>
    </citation>
    <scope>NUCLEOTIDE SEQUENCE</scope>
    <source>
        <strain evidence="1">CHK183-6373</strain>
    </source>
</reference>
<dbReference type="EMBL" id="DVOT01000197">
    <property type="protein sequence ID" value="HIV28469.1"/>
    <property type="molecule type" value="Genomic_DNA"/>
</dbReference>
<proteinExistence type="predicted"/>
<protein>
    <submittedName>
        <fullName evidence="1">Uncharacterized protein</fullName>
    </submittedName>
</protein>
<comment type="caution">
    <text evidence="1">The sequence shown here is derived from an EMBL/GenBank/DDBJ whole genome shotgun (WGS) entry which is preliminary data.</text>
</comment>
<evidence type="ECO:0000313" key="2">
    <source>
        <dbReference type="Proteomes" id="UP000886884"/>
    </source>
</evidence>
<name>A0A9D1P8L7_9FIRM</name>
<reference evidence="1" key="1">
    <citation type="submission" date="2020-10" db="EMBL/GenBank/DDBJ databases">
        <authorList>
            <person name="Gilroy R."/>
        </authorList>
    </citation>
    <scope>NUCLEOTIDE SEQUENCE</scope>
    <source>
        <strain evidence="1">CHK183-6373</strain>
    </source>
</reference>
<gene>
    <name evidence="1" type="ORF">IAA64_10880</name>
</gene>
<accession>A0A9D1P8L7</accession>
<dbReference type="Proteomes" id="UP000886884">
    <property type="component" value="Unassembled WGS sequence"/>
</dbReference>
<dbReference type="AlphaFoldDB" id="A0A9D1P8L7"/>
<evidence type="ECO:0000313" key="1">
    <source>
        <dbReference type="EMBL" id="HIV28469.1"/>
    </source>
</evidence>
<feature type="non-terminal residue" evidence="1">
    <location>
        <position position="1"/>
    </location>
</feature>